<dbReference type="OrthoDB" id="3238099at2759"/>
<reference evidence="2 3" key="1">
    <citation type="submission" date="2014-04" db="EMBL/GenBank/DDBJ databases">
        <authorList>
            <consortium name="DOE Joint Genome Institute"/>
            <person name="Kuo A."/>
            <person name="Kohler A."/>
            <person name="Costa M.D."/>
            <person name="Nagy L.G."/>
            <person name="Floudas D."/>
            <person name="Copeland A."/>
            <person name="Barry K.W."/>
            <person name="Cichocki N."/>
            <person name="Veneault-Fourrey C."/>
            <person name="LaButti K."/>
            <person name="Lindquist E.A."/>
            <person name="Lipzen A."/>
            <person name="Lundell T."/>
            <person name="Morin E."/>
            <person name="Murat C."/>
            <person name="Sun H."/>
            <person name="Tunlid A."/>
            <person name="Henrissat B."/>
            <person name="Grigoriev I.V."/>
            <person name="Hibbett D.S."/>
            <person name="Martin F."/>
            <person name="Nordberg H.P."/>
            <person name="Cantor M.N."/>
            <person name="Hua S.X."/>
        </authorList>
    </citation>
    <scope>NUCLEOTIDE SEQUENCE [LARGE SCALE GENOMIC DNA]</scope>
    <source>
        <strain evidence="2 3">441</strain>
    </source>
</reference>
<dbReference type="Pfam" id="PF12937">
    <property type="entry name" value="F-box-like"/>
    <property type="match status" value="1"/>
</dbReference>
<feature type="domain" description="F-box" evidence="1">
    <location>
        <begin position="18"/>
        <end position="57"/>
    </location>
</feature>
<dbReference type="Gene3D" id="3.80.10.10">
    <property type="entry name" value="Ribonuclease Inhibitor"/>
    <property type="match status" value="1"/>
</dbReference>
<proteinExistence type="predicted"/>
<reference evidence="3" key="2">
    <citation type="submission" date="2015-01" db="EMBL/GenBank/DDBJ databases">
        <title>Evolutionary Origins and Diversification of the Mycorrhizal Mutualists.</title>
        <authorList>
            <consortium name="DOE Joint Genome Institute"/>
            <consortium name="Mycorrhizal Genomics Consortium"/>
            <person name="Kohler A."/>
            <person name="Kuo A."/>
            <person name="Nagy L.G."/>
            <person name="Floudas D."/>
            <person name="Copeland A."/>
            <person name="Barry K.W."/>
            <person name="Cichocki N."/>
            <person name="Veneault-Fourrey C."/>
            <person name="LaButti K."/>
            <person name="Lindquist E.A."/>
            <person name="Lipzen A."/>
            <person name="Lundell T."/>
            <person name="Morin E."/>
            <person name="Murat C."/>
            <person name="Riley R."/>
            <person name="Ohm R."/>
            <person name="Sun H."/>
            <person name="Tunlid A."/>
            <person name="Henrissat B."/>
            <person name="Grigoriev I.V."/>
            <person name="Hibbett D.S."/>
            <person name="Martin F."/>
        </authorList>
    </citation>
    <scope>NUCLEOTIDE SEQUENCE [LARGE SCALE GENOMIC DNA]</scope>
    <source>
        <strain evidence="3">441</strain>
    </source>
</reference>
<dbReference type="InterPro" id="IPR036047">
    <property type="entry name" value="F-box-like_dom_sf"/>
</dbReference>
<dbReference type="Proteomes" id="UP000054018">
    <property type="component" value="Unassembled WGS sequence"/>
</dbReference>
<dbReference type="EMBL" id="KN833736">
    <property type="protein sequence ID" value="KIK22692.1"/>
    <property type="molecule type" value="Genomic_DNA"/>
</dbReference>
<keyword evidence="3" id="KW-1185">Reference proteome</keyword>
<organism evidence="2 3">
    <name type="scientific">Pisolithus microcarpus 441</name>
    <dbReference type="NCBI Taxonomy" id="765257"/>
    <lineage>
        <taxon>Eukaryota</taxon>
        <taxon>Fungi</taxon>
        <taxon>Dikarya</taxon>
        <taxon>Basidiomycota</taxon>
        <taxon>Agaricomycotina</taxon>
        <taxon>Agaricomycetes</taxon>
        <taxon>Agaricomycetidae</taxon>
        <taxon>Boletales</taxon>
        <taxon>Sclerodermatineae</taxon>
        <taxon>Pisolithaceae</taxon>
        <taxon>Pisolithus</taxon>
    </lineage>
</organism>
<evidence type="ECO:0000313" key="3">
    <source>
        <dbReference type="Proteomes" id="UP000054018"/>
    </source>
</evidence>
<accession>A0A0C9ZJN8</accession>
<dbReference type="SUPFAM" id="SSF52047">
    <property type="entry name" value="RNI-like"/>
    <property type="match status" value="1"/>
</dbReference>
<dbReference type="InterPro" id="IPR001810">
    <property type="entry name" value="F-box_dom"/>
</dbReference>
<evidence type="ECO:0000313" key="2">
    <source>
        <dbReference type="EMBL" id="KIK22692.1"/>
    </source>
</evidence>
<dbReference type="HOGENOM" id="CLU_044379_0_0_1"/>
<protein>
    <recommendedName>
        <fullName evidence="1">F-box domain-containing protein</fullName>
    </recommendedName>
</protein>
<gene>
    <name evidence="2" type="ORF">PISMIDRAFT_679883</name>
</gene>
<evidence type="ECO:0000259" key="1">
    <source>
        <dbReference type="Pfam" id="PF12937"/>
    </source>
</evidence>
<dbReference type="InterPro" id="IPR032675">
    <property type="entry name" value="LRR_dom_sf"/>
</dbReference>
<dbReference type="SUPFAM" id="SSF81383">
    <property type="entry name" value="F-box domain"/>
    <property type="match status" value="1"/>
</dbReference>
<dbReference type="AlphaFoldDB" id="A0A0C9ZJN8"/>
<sequence>MPSSLKPVVQETLSPGGLPLELWLMVMKLLPNRSARSCLQVCRSWHDMALTVLFRTVKLHFLGPGLAFYDDCSTQQKVLSVPISERSWEILDYIATNSTFGKAIKYIVVYASVAPLAFEKLCLIKALRCMPHLLGFEWISENSPSIIQHIQQTLLVSCRNLRHLRYPLDTMPPPFDPFPQKLTSLNLTPAEMWENEDNAFWYIIDVFPSSLDTLTSLTLACVSMKDIPTQMFQMFARLRELALWEPYEIDALLLPLRHEKALESLSLRCADGGDNLRTFLRGATALLPRLTTFLLTSDEYIESDDLNAIRDFLIAHPGLMRLHLCIYCPSQLTPILYPALAKLQSLEALWLDTGPGETLDIRPLLAVLPRSLQVLVLYVHHDCFGELLRCLTEFSHLRSLCVPYELPLTPQVLAMELEHLTFVAAGKSVQYVERGFSDGKVELCRAPLLEVATWHPSDFDDPNMAWMAEDLKSWITSAEWKVLH</sequence>
<dbReference type="Gene3D" id="1.20.1280.50">
    <property type="match status" value="1"/>
</dbReference>
<name>A0A0C9ZJN8_9AGAM</name>